<dbReference type="Proteomes" id="UP000663842">
    <property type="component" value="Unassembled WGS sequence"/>
</dbReference>
<name>A0A820LME8_9BILA</name>
<keyword evidence="6" id="KW-1185">Reference proteome</keyword>
<dbReference type="Proteomes" id="UP000663856">
    <property type="component" value="Unassembled WGS sequence"/>
</dbReference>
<evidence type="ECO:0000313" key="6">
    <source>
        <dbReference type="Proteomes" id="UP000663866"/>
    </source>
</evidence>
<evidence type="ECO:0000313" key="4">
    <source>
        <dbReference type="EMBL" id="CAF4451085.1"/>
    </source>
</evidence>
<evidence type="ECO:0000313" key="3">
    <source>
        <dbReference type="EMBL" id="CAF4359158.1"/>
    </source>
</evidence>
<dbReference type="Proteomes" id="UP000663887">
    <property type="component" value="Unassembled WGS sequence"/>
</dbReference>
<protein>
    <submittedName>
        <fullName evidence="3">Uncharacterized protein</fullName>
    </submittedName>
</protein>
<dbReference type="EMBL" id="CAJOBG010046310">
    <property type="protein sequence ID" value="CAF4451085.1"/>
    <property type="molecule type" value="Genomic_DNA"/>
</dbReference>
<dbReference type="Proteomes" id="UP000663866">
    <property type="component" value="Unassembled WGS sequence"/>
</dbReference>
<dbReference type="EMBL" id="CAJNRF010006586">
    <property type="protein sequence ID" value="CAF2082520.1"/>
    <property type="molecule type" value="Genomic_DNA"/>
</dbReference>
<dbReference type="EMBL" id="CAJNRG010006006">
    <property type="protein sequence ID" value="CAF2081799.1"/>
    <property type="molecule type" value="Genomic_DNA"/>
</dbReference>
<dbReference type="EMBL" id="CAJOBF010017000">
    <property type="protein sequence ID" value="CAF4359158.1"/>
    <property type="molecule type" value="Genomic_DNA"/>
</dbReference>
<comment type="caution">
    <text evidence="3">The sequence shown here is derived from an EMBL/GenBank/DDBJ whole genome shotgun (WGS) entry which is preliminary data.</text>
</comment>
<proteinExistence type="predicted"/>
<organism evidence="3 5">
    <name type="scientific">Rotaria magnacalcarata</name>
    <dbReference type="NCBI Taxonomy" id="392030"/>
    <lineage>
        <taxon>Eukaryota</taxon>
        <taxon>Metazoa</taxon>
        <taxon>Spiralia</taxon>
        <taxon>Gnathifera</taxon>
        <taxon>Rotifera</taxon>
        <taxon>Eurotatoria</taxon>
        <taxon>Bdelloidea</taxon>
        <taxon>Philodinida</taxon>
        <taxon>Philodinidae</taxon>
        <taxon>Rotaria</taxon>
    </lineage>
</organism>
<reference evidence="3" key="1">
    <citation type="submission" date="2021-02" db="EMBL/GenBank/DDBJ databases">
        <authorList>
            <person name="Nowell W R."/>
        </authorList>
    </citation>
    <scope>NUCLEOTIDE SEQUENCE</scope>
</reference>
<dbReference type="PANTHER" id="PTHR37162:SF1">
    <property type="entry name" value="BED-TYPE DOMAIN-CONTAINING PROTEIN"/>
    <property type="match status" value="1"/>
</dbReference>
<evidence type="ECO:0000313" key="1">
    <source>
        <dbReference type="EMBL" id="CAF2081799.1"/>
    </source>
</evidence>
<sequence>MPKTLTKFNTSWLSRIDADDNPVKVRLKRGTTPTSFKCSLCQTSDLDCGNQGWRAIDQHMKVQKHKQVMNEWKQNRKFTVLTPTPFNPTDSSKSTTNSIPVLEKNYHNNKPLAFDEEVTKAEILWTMNVAKKGYAYKSCDELNELFKSMFPDSAIATRFHIQSNNMSYVMSNGLGSYFKKQLVNDVKKADRFVLIFDEQTNNQNKKQLDMLLRYWCNHKQRVVTRFYKSVILGHA</sequence>
<gene>
    <name evidence="4" type="ORF">OVN521_LOCUS37877</name>
    <name evidence="3" type="ORF">UXM345_LOCUS36404</name>
    <name evidence="2" type="ORF">WKI299_LOCUS16451</name>
    <name evidence="1" type="ORF">XDN619_LOCUS14915</name>
</gene>
<accession>A0A820LME8</accession>
<evidence type="ECO:0000313" key="5">
    <source>
        <dbReference type="Proteomes" id="UP000663842"/>
    </source>
</evidence>
<dbReference type="AlphaFoldDB" id="A0A820LME8"/>
<evidence type="ECO:0000313" key="2">
    <source>
        <dbReference type="EMBL" id="CAF2082520.1"/>
    </source>
</evidence>
<dbReference type="PANTHER" id="PTHR37162">
    <property type="entry name" value="HAT FAMILY DIMERISATION DOMAINCONTAINING PROTEIN-RELATED"/>
    <property type="match status" value="1"/>
</dbReference>